<protein>
    <submittedName>
        <fullName evidence="1">Uncharacterized protein</fullName>
    </submittedName>
</protein>
<reference evidence="1 2" key="1">
    <citation type="submission" date="2024-02" db="EMBL/GenBank/DDBJ databases">
        <title>Expansion and revision of Xanthobacter and proposal of Roseixanthobacter gen. nov.</title>
        <authorList>
            <person name="Soltysiak M.P.M."/>
            <person name="Jalihal A."/>
            <person name="Ory A."/>
            <person name="Chrisophersen C."/>
            <person name="Lee A.D."/>
            <person name="Boulton J."/>
            <person name="Springer M."/>
        </authorList>
    </citation>
    <scope>NUCLEOTIDE SEQUENCE [LARGE SCALE GENOMIC DNA]</scope>
    <source>
        <strain evidence="1 2">23A</strain>
    </source>
</reference>
<dbReference type="EMBL" id="JBAFVH010000001">
    <property type="protein sequence ID" value="MFG1370672.1"/>
    <property type="molecule type" value="Genomic_DNA"/>
</dbReference>
<keyword evidence="2" id="KW-1185">Reference proteome</keyword>
<dbReference type="Proteomes" id="UP001604002">
    <property type="component" value="Unassembled WGS sequence"/>
</dbReference>
<dbReference type="RefSeq" id="WP_393990760.1">
    <property type="nucleotide sequence ID" value="NZ_JBAFVH010000001.1"/>
</dbReference>
<name>A0ABW6ZQD6_9HYPH</name>
<evidence type="ECO:0000313" key="2">
    <source>
        <dbReference type="Proteomes" id="UP001604002"/>
    </source>
</evidence>
<evidence type="ECO:0000313" key="1">
    <source>
        <dbReference type="EMBL" id="MFG1370672.1"/>
    </source>
</evidence>
<accession>A0ABW6ZQD6</accession>
<organism evidence="1 2">
    <name type="scientific">Xanthobacter oligotrophicus</name>
    <dbReference type="NCBI Taxonomy" id="2607286"/>
    <lineage>
        <taxon>Bacteria</taxon>
        <taxon>Pseudomonadati</taxon>
        <taxon>Pseudomonadota</taxon>
        <taxon>Alphaproteobacteria</taxon>
        <taxon>Hyphomicrobiales</taxon>
        <taxon>Xanthobacteraceae</taxon>
        <taxon>Xanthobacter</taxon>
    </lineage>
</organism>
<proteinExistence type="predicted"/>
<gene>
    <name evidence="1" type="ORF">V5F32_00685</name>
</gene>
<comment type="caution">
    <text evidence="1">The sequence shown here is derived from an EMBL/GenBank/DDBJ whole genome shotgun (WGS) entry which is preliminary data.</text>
</comment>
<sequence>MTANWSPLDIIASGAEALPCVRRATNWNERRVYVTLAAPPSRANGDRNLKIYFDGASKAWVIEPYKGYLSDGMIAALNTFCAHYNIHA</sequence>